<protein>
    <submittedName>
        <fullName evidence="2">GNAT family N-acetyltransferase</fullName>
    </submittedName>
</protein>
<dbReference type="InterPro" id="IPR000182">
    <property type="entry name" value="GNAT_dom"/>
</dbReference>
<keyword evidence="3" id="KW-1185">Reference proteome</keyword>
<reference evidence="2 3" key="1">
    <citation type="submission" date="2023-09" db="EMBL/GenBank/DDBJ databases">
        <title>Complete genome of Streptomyces roseicoloratus T14.</title>
        <authorList>
            <person name="Bashizi T."/>
            <person name="Kim M.-J."/>
            <person name="Lee G."/>
            <person name="Tagele S.B."/>
            <person name="Shin J.-H."/>
        </authorList>
    </citation>
    <scope>NUCLEOTIDE SEQUENCE [LARGE SCALE GENOMIC DNA]</scope>
    <source>
        <strain evidence="2 3">T14</strain>
    </source>
</reference>
<feature type="domain" description="N-acetyltransferase" evidence="1">
    <location>
        <begin position="15"/>
        <end position="175"/>
    </location>
</feature>
<evidence type="ECO:0000259" key="1">
    <source>
        <dbReference type="PROSITE" id="PS51186"/>
    </source>
</evidence>
<dbReference type="SUPFAM" id="SSF55729">
    <property type="entry name" value="Acyl-CoA N-acyltransferases (Nat)"/>
    <property type="match status" value="1"/>
</dbReference>
<dbReference type="Pfam" id="PF13302">
    <property type="entry name" value="Acetyltransf_3"/>
    <property type="match status" value="1"/>
</dbReference>
<sequence length="180" mass="20476">MTYPRPVIRLDDRLGIRRPEYPADLSELHRLFDESVEHLRPWMGWVENHSLEATTEYLSQRAARWAAGLDFTYVIVLDGAMVGSCSLHRREDTPEGAYEIGYWLHPAVTGRGLAVRSAQALVTEGFRMPDVERLLVLHLPDNHASAAVPAKLGFTERSRLRDAEGEFRVWELTRPGEQPS</sequence>
<name>A0ABY9RYQ7_9ACTN</name>
<accession>A0ABY9RYQ7</accession>
<evidence type="ECO:0000313" key="3">
    <source>
        <dbReference type="Proteomes" id="UP001250858"/>
    </source>
</evidence>
<dbReference type="PANTHER" id="PTHR43441">
    <property type="entry name" value="RIBOSOMAL-PROTEIN-SERINE ACETYLTRANSFERASE"/>
    <property type="match status" value="1"/>
</dbReference>
<dbReference type="PROSITE" id="PS51186">
    <property type="entry name" value="GNAT"/>
    <property type="match status" value="1"/>
</dbReference>
<organism evidence="2 3">
    <name type="scientific">Streptomyces roseicoloratus</name>
    <dbReference type="NCBI Taxonomy" id="2508722"/>
    <lineage>
        <taxon>Bacteria</taxon>
        <taxon>Bacillati</taxon>
        <taxon>Actinomycetota</taxon>
        <taxon>Actinomycetes</taxon>
        <taxon>Kitasatosporales</taxon>
        <taxon>Streptomycetaceae</taxon>
        <taxon>Streptomyces</taxon>
    </lineage>
</organism>
<gene>
    <name evidence="2" type="ORF">RGF97_23370</name>
</gene>
<dbReference type="Gene3D" id="3.40.630.30">
    <property type="match status" value="1"/>
</dbReference>
<dbReference type="EMBL" id="CP133762">
    <property type="protein sequence ID" value="WMX47165.1"/>
    <property type="molecule type" value="Genomic_DNA"/>
</dbReference>
<evidence type="ECO:0000313" key="2">
    <source>
        <dbReference type="EMBL" id="WMX47165.1"/>
    </source>
</evidence>
<dbReference type="PANTHER" id="PTHR43441:SF10">
    <property type="entry name" value="ACETYLTRANSFERASE"/>
    <property type="match status" value="1"/>
</dbReference>
<dbReference type="InterPro" id="IPR016181">
    <property type="entry name" value="Acyl_CoA_acyltransferase"/>
</dbReference>
<proteinExistence type="predicted"/>
<dbReference type="RefSeq" id="WP_246095069.1">
    <property type="nucleotide sequence ID" value="NZ_CP133762.1"/>
</dbReference>
<dbReference type="InterPro" id="IPR051908">
    <property type="entry name" value="Ribosomal_N-acetyltransferase"/>
</dbReference>
<dbReference type="Proteomes" id="UP001250858">
    <property type="component" value="Chromosome"/>
</dbReference>